<comment type="domain">
    <text evidence="7">The DHHC domain is required for palmitoyltransferase activity.</text>
</comment>
<evidence type="ECO:0000256" key="4">
    <source>
        <dbReference type="ARBA" id="ARBA00022989"/>
    </source>
</evidence>
<evidence type="ECO:0000259" key="8">
    <source>
        <dbReference type="Pfam" id="PF01529"/>
    </source>
</evidence>
<dbReference type="AlphaFoldDB" id="A0AAJ7DUV9"/>
<feature type="transmembrane region" description="Helical" evidence="7">
    <location>
        <begin position="48"/>
        <end position="71"/>
    </location>
</feature>
<organism evidence="9 10">
    <name type="scientific">Ceratosolen solmsi marchali</name>
    <dbReference type="NCBI Taxonomy" id="326594"/>
    <lineage>
        <taxon>Eukaryota</taxon>
        <taxon>Metazoa</taxon>
        <taxon>Ecdysozoa</taxon>
        <taxon>Arthropoda</taxon>
        <taxon>Hexapoda</taxon>
        <taxon>Insecta</taxon>
        <taxon>Pterygota</taxon>
        <taxon>Neoptera</taxon>
        <taxon>Endopterygota</taxon>
        <taxon>Hymenoptera</taxon>
        <taxon>Apocrita</taxon>
        <taxon>Proctotrupomorpha</taxon>
        <taxon>Chalcidoidea</taxon>
        <taxon>Agaonidae</taxon>
        <taxon>Agaoninae</taxon>
        <taxon>Ceratosolen</taxon>
    </lineage>
</organism>
<evidence type="ECO:0000256" key="5">
    <source>
        <dbReference type="ARBA" id="ARBA00023136"/>
    </source>
</evidence>
<keyword evidence="9" id="KW-1185">Reference proteome</keyword>
<evidence type="ECO:0000256" key="1">
    <source>
        <dbReference type="ARBA" id="ARBA00004141"/>
    </source>
</evidence>
<dbReference type="PANTHER" id="PTHR12246">
    <property type="entry name" value="PALMITOYLTRANSFERASE ZDHHC16"/>
    <property type="match status" value="1"/>
</dbReference>
<evidence type="ECO:0000256" key="2">
    <source>
        <dbReference type="ARBA" id="ARBA00022679"/>
    </source>
</evidence>
<name>A0AAJ7DUV9_9HYME</name>
<feature type="domain" description="Palmitoyltransferase DHHC" evidence="8">
    <location>
        <begin position="90"/>
        <end position="150"/>
    </location>
</feature>
<dbReference type="GeneID" id="105361726"/>
<evidence type="ECO:0000256" key="7">
    <source>
        <dbReference type="RuleBase" id="RU079119"/>
    </source>
</evidence>
<keyword evidence="4 7" id="KW-1133">Transmembrane helix</keyword>
<sequence length="151" mass="17714">MLTQRCILPHTASDIFSVTFLLIIVPLIYWFELWIVLPELYEYGTSPHIFHCCLGSFIMLNVVGNFTYTVLCDTSIRQVLIPTNKGDIKEGWRFCRICELIGPPRSWHCDICNICIVKRDHHCIFTACCVGHCNQRYFLMFIFYLFISTLY</sequence>
<gene>
    <name evidence="10" type="primary">LOC105361726</name>
</gene>
<dbReference type="InterPro" id="IPR039859">
    <property type="entry name" value="PFA4/ZDH16/20/ERF2-like"/>
</dbReference>
<feature type="transmembrane region" description="Helical" evidence="7">
    <location>
        <begin position="12"/>
        <end position="36"/>
    </location>
</feature>
<evidence type="ECO:0000256" key="6">
    <source>
        <dbReference type="ARBA" id="ARBA00023315"/>
    </source>
</evidence>
<evidence type="ECO:0000313" key="10">
    <source>
        <dbReference type="RefSeq" id="XP_011497280.1"/>
    </source>
</evidence>
<dbReference type="RefSeq" id="XP_011497280.1">
    <property type="nucleotide sequence ID" value="XM_011498978.1"/>
</dbReference>
<dbReference type="InterPro" id="IPR001594">
    <property type="entry name" value="Palmitoyltrfase_DHHC"/>
</dbReference>
<proteinExistence type="inferred from homology"/>
<dbReference type="Pfam" id="PF01529">
    <property type="entry name" value="DHHC"/>
    <property type="match status" value="1"/>
</dbReference>
<dbReference type="KEGG" id="csol:105361726"/>
<feature type="non-terminal residue" evidence="10">
    <location>
        <position position="151"/>
    </location>
</feature>
<dbReference type="EC" id="2.3.1.225" evidence="7"/>
<keyword evidence="5 7" id="KW-0472">Membrane</keyword>
<dbReference type="PROSITE" id="PS50216">
    <property type="entry name" value="DHHC"/>
    <property type="match status" value="1"/>
</dbReference>
<keyword evidence="2 7" id="KW-0808">Transferase</keyword>
<comment type="similarity">
    <text evidence="7">Belongs to the DHHC palmitoyltransferase family.</text>
</comment>
<reference evidence="10" key="1">
    <citation type="submission" date="2025-08" db="UniProtKB">
        <authorList>
            <consortium name="RefSeq"/>
        </authorList>
    </citation>
    <scope>IDENTIFICATION</scope>
</reference>
<evidence type="ECO:0000256" key="3">
    <source>
        <dbReference type="ARBA" id="ARBA00022692"/>
    </source>
</evidence>
<keyword evidence="6 7" id="KW-0012">Acyltransferase</keyword>
<evidence type="ECO:0000313" key="9">
    <source>
        <dbReference type="Proteomes" id="UP000695007"/>
    </source>
</evidence>
<comment type="subcellular location">
    <subcellularLocation>
        <location evidence="1">Membrane</location>
        <topology evidence="1">Multi-pass membrane protein</topology>
    </subcellularLocation>
</comment>
<keyword evidence="3 7" id="KW-0812">Transmembrane</keyword>
<protein>
    <recommendedName>
        <fullName evidence="7">Palmitoyltransferase</fullName>
        <ecNumber evidence="7">2.3.1.225</ecNumber>
    </recommendedName>
</protein>
<accession>A0AAJ7DUV9</accession>
<comment type="catalytic activity">
    <reaction evidence="7">
        <text>L-cysteinyl-[protein] + hexadecanoyl-CoA = S-hexadecanoyl-L-cysteinyl-[protein] + CoA</text>
        <dbReference type="Rhea" id="RHEA:36683"/>
        <dbReference type="Rhea" id="RHEA-COMP:10131"/>
        <dbReference type="Rhea" id="RHEA-COMP:11032"/>
        <dbReference type="ChEBI" id="CHEBI:29950"/>
        <dbReference type="ChEBI" id="CHEBI:57287"/>
        <dbReference type="ChEBI" id="CHEBI:57379"/>
        <dbReference type="ChEBI" id="CHEBI:74151"/>
        <dbReference type="EC" id="2.3.1.225"/>
    </reaction>
</comment>
<dbReference type="GO" id="GO:0016020">
    <property type="term" value="C:membrane"/>
    <property type="evidence" value="ECO:0007669"/>
    <property type="project" value="UniProtKB-SubCell"/>
</dbReference>
<dbReference type="Proteomes" id="UP000695007">
    <property type="component" value="Unplaced"/>
</dbReference>
<dbReference type="GO" id="GO:0019706">
    <property type="term" value="F:protein-cysteine S-palmitoyltransferase activity"/>
    <property type="evidence" value="ECO:0007669"/>
    <property type="project" value="UniProtKB-EC"/>
</dbReference>